<reference evidence="3" key="3">
    <citation type="journal article" date="2017" name="Nature">
        <title>Genome sequence of the progenitor of the wheat D genome Aegilops tauschii.</title>
        <authorList>
            <person name="Luo M.C."/>
            <person name="Gu Y.Q."/>
            <person name="Puiu D."/>
            <person name="Wang H."/>
            <person name="Twardziok S.O."/>
            <person name="Deal K.R."/>
            <person name="Huo N."/>
            <person name="Zhu T."/>
            <person name="Wang L."/>
            <person name="Wang Y."/>
            <person name="McGuire P.E."/>
            <person name="Liu S."/>
            <person name="Long H."/>
            <person name="Ramasamy R.K."/>
            <person name="Rodriguez J.C."/>
            <person name="Van S.L."/>
            <person name="Yuan L."/>
            <person name="Wang Z."/>
            <person name="Xia Z."/>
            <person name="Xiao L."/>
            <person name="Anderson O.D."/>
            <person name="Ouyang S."/>
            <person name="Liang Y."/>
            <person name="Zimin A.V."/>
            <person name="Pertea G."/>
            <person name="Qi P."/>
            <person name="Bennetzen J.L."/>
            <person name="Dai X."/>
            <person name="Dawson M.W."/>
            <person name="Muller H.G."/>
            <person name="Kugler K."/>
            <person name="Rivarola-Duarte L."/>
            <person name="Spannagl M."/>
            <person name="Mayer K.F.X."/>
            <person name="Lu F.H."/>
            <person name="Bevan M.W."/>
            <person name="Leroy P."/>
            <person name="Li P."/>
            <person name="You F.M."/>
            <person name="Sun Q."/>
            <person name="Liu Z."/>
            <person name="Lyons E."/>
            <person name="Wicker T."/>
            <person name="Salzberg S.L."/>
            <person name="Devos K.M."/>
            <person name="Dvorak J."/>
        </authorList>
    </citation>
    <scope>NUCLEOTIDE SEQUENCE [LARGE SCALE GENOMIC DNA]</scope>
    <source>
        <strain evidence="3">cv. AL8/78</strain>
    </source>
</reference>
<dbReference type="Pfam" id="PF00202">
    <property type="entry name" value="Aminotran_3"/>
    <property type="match status" value="1"/>
</dbReference>
<dbReference type="GO" id="GO:0030170">
    <property type="term" value="F:pyridoxal phosphate binding"/>
    <property type="evidence" value="ECO:0007669"/>
    <property type="project" value="InterPro"/>
</dbReference>
<dbReference type="EnsemblPlants" id="AET7Gv20851100.9">
    <property type="protein sequence ID" value="AET7Gv20851100.9"/>
    <property type="gene ID" value="AET7Gv20851100"/>
</dbReference>
<protein>
    <submittedName>
        <fullName evidence="3">Uncharacterized protein</fullName>
    </submittedName>
</protein>
<evidence type="ECO:0000313" key="4">
    <source>
        <dbReference type="Proteomes" id="UP000015105"/>
    </source>
</evidence>
<dbReference type="InterPro" id="IPR015424">
    <property type="entry name" value="PyrdxlP-dep_Trfase"/>
</dbReference>
<dbReference type="Gene3D" id="3.90.1150.10">
    <property type="entry name" value="Aspartate Aminotransferase, domain 1"/>
    <property type="match status" value="1"/>
</dbReference>
<dbReference type="SUPFAM" id="SSF53383">
    <property type="entry name" value="PLP-dependent transferases"/>
    <property type="match status" value="1"/>
</dbReference>
<reference evidence="3" key="5">
    <citation type="journal article" date="2021" name="G3 (Bethesda)">
        <title>Aegilops tauschii genome assembly Aet v5.0 features greater sequence contiguity and improved annotation.</title>
        <authorList>
            <person name="Wang L."/>
            <person name="Zhu T."/>
            <person name="Rodriguez J.C."/>
            <person name="Deal K.R."/>
            <person name="Dubcovsky J."/>
            <person name="McGuire P.E."/>
            <person name="Lux T."/>
            <person name="Spannagl M."/>
            <person name="Mayer K.F.X."/>
            <person name="Baldrich P."/>
            <person name="Meyers B.C."/>
            <person name="Huo N."/>
            <person name="Gu Y.Q."/>
            <person name="Zhou H."/>
            <person name="Devos K.M."/>
            <person name="Bennetzen J.L."/>
            <person name="Unver T."/>
            <person name="Budak H."/>
            <person name="Gulick P.J."/>
            <person name="Galiba G."/>
            <person name="Kalapos B."/>
            <person name="Nelson D.R."/>
            <person name="Li P."/>
            <person name="You F.M."/>
            <person name="Luo M.C."/>
            <person name="Dvorak J."/>
        </authorList>
    </citation>
    <scope>NUCLEOTIDE SEQUENCE [LARGE SCALE GENOMIC DNA]</scope>
    <source>
        <strain evidence="3">cv. AL8/78</strain>
    </source>
</reference>
<evidence type="ECO:0000256" key="1">
    <source>
        <dbReference type="ARBA" id="ARBA00022576"/>
    </source>
</evidence>
<keyword evidence="2" id="KW-0808">Transferase</keyword>
<dbReference type="AlphaFoldDB" id="A0A453S917"/>
<accession>A0A453S917</accession>
<sequence>MQLILQGAYVYDINGKKYIDALAGLWCTALGGSEPRLVKAATEQLNKLPFYHSFWNRTTKPSLDLANDVLNMFTAREMGKVFFANSGSEANDSQVQV</sequence>
<keyword evidence="1" id="KW-0032">Aminotransferase</keyword>
<dbReference type="PANTHER" id="PTHR42684">
    <property type="entry name" value="ADENOSYLMETHIONINE-8-AMINO-7-OXONONANOATE AMINOTRANSFERASE"/>
    <property type="match status" value="1"/>
</dbReference>
<reference evidence="4" key="2">
    <citation type="journal article" date="2017" name="Nat. Plants">
        <title>The Aegilops tauschii genome reveals multiple impacts of transposons.</title>
        <authorList>
            <person name="Zhao G."/>
            <person name="Zou C."/>
            <person name="Li K."/>
            <person name="Wang K."/>
            <person name="Li T."/>
            <person name="Gao L."/>
            <person name="Zhang X."/>
            <person name="Wang H."/>
            <person name="Yang Z."/>
            <person name="Liu X."/>
            <person name="Jiang W."/>
            <person name="Mao L."/>
            <person name="Kong X."/>
            <person name="Jiao Y."/>
            <person name="Jia J."/>
        </authorList>
    </citation>
    <scope>NUCLEOTIDE SEQUENCE [LARGE SCALE GENOMIC DNA]</scope>
    <source>
        <strain evidence="4">cv. AL8/78</strain>
    </source>
</reference>
<name>A0A453S917_AEGTS</name>
<proteinExistence type="predicted"/>
<evidence type="ECO:0000313" key="3">
    <source>
        <dbReference type="EnsemblPlants" id="AET7Gv20851100.9"/>
    </source>
</evidence>
<reference evidence="3" key="4">
    <citation type="submission" date="2019-03" db="UniProtKB">
        <authorList>
            <consortium name="EnsemblPlants"/>
        </authorList>
    </citation>
    <scope>IDENTIFICATION</scope>
</reference>
<dbReference type="InterPro" id="IPR005814">
    <property type="entry name" value="Aminotrans_3"/>
</dbReference>
<keyword evidence="4" id="KW-1185">Reference proteome</keyword>
<dbReference type="GO" id="GO:0009448">
    <property type="term" value="P:gamma-aminobutyric acid metabolic process"/>
    <property type="evidence" value="ECO:0007669"/>
    <property type="project" value="TreeGrafter"/>
</dbReference>
<dbReference type="Proteomes" id="UP000015105">
    <property type="component" value="Chromosome 7D"/>
</dbReference>
<organism evidence="3 4">
    <name type="scientific">Aegilops tauschii subsp. strangulata</name>
    <name type="common">Goatgrass</name>
    <dbReference type="NCBI Taxonomy" id="200361"/>
    <lineage>
        <taxon>Eukaryota</taxon>
        <taxon>Viridiplantae</taxon>
        <taxon>Streptophyta</taxon>
        <taxon>Embryophyta</taxon>
        <taxon>Tracheophyta</taxon>
        <taxon>Spermatophyta</taxon>
        <taxon>Magnoliopsida</taxon>
        <taxon>Liliopsida</taxon>
        <taxon>Poales</taxon>
        <taxon>Poaceae</taxon>
        <taxon>BOP clade</taxon>
        <taxon>Pooideae</taxon>
        <taxon>Triticodae</taxon>
        <taxon>Triticeae</taxon>
        <taxon>Triticinae</taxon>
        <taxon>Aegilops</taxon>
    </lineage>
</organism>
<dbReference type="Gramene" id="AET7Gv20851100.9">
    <property type="protein sequence ID" value="AET7Gv20851100.9"/>
    <property type="gene ID" value="AET7Gv20851100"/>
</dbReference>
<reference evidence="4" key="1">
    <citation type="journal article" date="2014" name="Science">
        <title>Ancient hybridizations among the ancestral genomes of bread wheat.</title>
        <authorList>
            <consortium name="International Wheat Genome Sequencing Consortium,"/>
            <person name="Marcussen T."/>
            <person name="Sandve S.R."/>
            <person name="Heier L."/>
            <person name="Spannagl M."/>
            <person name="Pfeifer M."/>
            <person name="Jakobsen K.S."/>
            <person name="Wulff B.B."/>
            <person name="Steuernagel B."/>
            <person name="Mayer K.F."/>
            <person name="Olsen O.A."/>
        </authorList>
    </citation>
    <scope>NUCLEOTIDE SEQUENCE [LARGE SCALE GENOMIC DNA]</scope>
    <source>
        <strain evidence="4">cv. AL8/78</strain>
    </source>
</reference>
<dbReference type="GO" id="GO:0009102">
    <property type="term" value="P:biotin biosynthetic process"/>
    <property type="evidence" value="ECO:0007669"/>
    <property type="project" value="TreeGrafter"/>
</dbReference>
<evidence type="ECO:0000256" key="2">
    <source>
        <dbReference type="ARBA" id="ARBA00022679"/>
    </source>
</evidence>
<dbReference type="PANTHER" id="PTHR42684:SF3">
    <property type="entry name" value="ADENOSYLMETHIONINE-8-AMINO-7-OXONONANOATE AMINOTRANSFERASE"/>
    <property type="match status" value="1"/>
</dbReference>
<dbReference type="InterPro" id="IPR015422">
    <property type="entry name" value="PyrdxlP-dep_Trfase_small"/>
</dbReference>
<dbReference type="GO" id="GO:0004015">
    <property type="term" value="F:adenosylmethionine-8-amino-7-oxononanoate transaminase activity"/>
    <property type="evidence" value="ECO:0007669"/>
    <property type="project" value="TreeGrafter"/>
</dbReference>